<feature type="compositionally biased region" description="Polar residues" evidence="2">
    <location>
        <begin position="369"/>
        <end position="380"/>
    </location>
</feature>
<evidence type="ECO:0000256" key="3">
    <source>
        <dbReference type="SAM" id="Phobius"/>
    </source>
</evidence>
<evidence type="ECO:0000313" key="5">
    <source>
        <dbReference type="Proteomes" id="UP001460270"/>
    </source>
</evidence>
<protein>
    <recommendedName>
        <fullName evidence="6">Plasmalemma vesicle-associated protein</fullName>
    </recommendedName>
</protein>
<dbReference type="AlphaFoldDB" id="A0AAW0NBJ5"/>
<keyword evidence="3" id="KW-0472">Membrane</keyword>
<evidence type="ECO:0008006" key="6">
    <source>
        <dbReference type="Google" id="ProtNLM"/>
    </source>
</evidence>
<accession>A0AAW0NBJ5</accession>
<dbReference type="Proteomes" id="UP001460270">
    <property type="component" value="Unassembled WGS sequence"/>
</dbReference>
<comment type="caution">
    <text evidence="4">The sequence shown here is derived from an EMBL/GenBank/DDBJ whole genome shotgun (WGS) entry which is preliminary data.</text>
</comment>
<reference evidence="5" key="1">
    <citation type="submission" date="2024-04" db="EMBL/GenBank/DDBJ databases">
        <title>Salinicola lusitanus LLJ914,a marine bacterium isolated from the Okinawa Trough.</title>
        <authorList>
            <person name="Li J."/>
        </authorList>
    </citation>
    <scope>NUCLEOTIDE SEQUENCE [LARGE SCALE GENOMIC DNA]</scope>
</reference>
<evidence type="ECO:0000313" key="4">
    <source>
        <dbReference type="EMBL" id="KAK7888884.1"/>
    </source>
</evidence>
<feature type="region of interest" description="Disordered" evidence="2">
    <location>
        <begin position="354"/>
        <end position="456"/>
    </location>
</feature>
<dbReference type="PANTHER" id="PTHR21687">
    <property type="entry name" value="PLASMALEMMA VESICLE-ASSOCIATED PROTEIN"/>
    <property type="match status" value="1"/>
</dbReference>
<dbReference type="GO" id="GO:0043114">
    <property type="term" value="P:regulation of vascular permeability"/>
    <property type="evidence" value="ECO:0007669"/>
    <property type="project" value="TreeGrafter"/>
</dbReference>
<organism evidence="4 5">
    <name type="scientific">Mugilogobius chulae</name>
    <name type="common">yellowstripe goby</name>
    <dbReference type="NCBI Taxonomy" id="88201"/>
    <lineage>
        <taxon>Eukaryota</taxon>
        <taxon>Metazoa</taxon>
        <taxon>Chordata</taxon>
        <taxon>Craniata</taxon>
        <taxon>Vertebrata</taxon>
        <taxon>Euteleostomi</taxon>
        <taxon>Actinopterygii</taxon>
        <taxon>Neopterygii</taxon>
        <taxon>Teleostei</taxon>
        <taxon>Neoteleostei</taxon>
        <taxon>Acanthomorphata</taxon>
        <taxon>Gobiaria</taxon>
        <taxon>Gobiiformes</taxon>
        <taxon>Gobioidei</taxon>
        <taxon>Gobiidae</taxon>
        <taxon>Gobionellinae</taxon>
        <taxon>Mugilogobius</taxon>
    </lineage>
</organism>
<feature type="compositionally biased region" description="Basic and acidic residues" evidence="2">
    <location>
        <begin position="414"/>
        <end position="433"/>
    </location>
</feature>
<proteinExistence type="predicted"/>
<feature type="transmembrane region" description="Helical" evidence="3">
    <location>
        <begin position="29"/>
        <end position="55"/>
    </location>
</feature>
<gene>
    <name evidence="4" type="ORF">WMY93_024444</name>
</gene>
<dbReference type="EMBL" id="JBBPFD010000018">
    <property type="protein sequence ID" value="KAK7888884.1"/>
    <property type="molecule type" value="Genomic_DNA"/>
</dbReference>
<dbReference type="PANTHER" id="PTHR21687:SF6">
    <property type="entry name" value="PLASMALEMMA VESICLE-ASSOCIATED PROTEIN"/>
    <property type="match status" value="1"/>
</dbReference>
<dbReference type="GO" id="GO:0002693">
    <property type="term" value="P:positive regulation of cellular extravasation"/>
    <property type="evidence" value="ECO:0007669"/>
    <property type="project" value="TreeGrafter"/>
</dbReference>
<evidence type="ECO:0000256" key="1">
    <source>
        <dbReference type="SAM" id="Coils"/>
    </source>
</evidence>
<keyword evidence="3" id="KW-1133">Transmembrane helix</keyword>
<keyword evidence="3" id="KW-0812">Transmembrane</keyword>
<keyword evidence="5" id="KW-1185">Reference proteome</keyword>
<name>A0AAW0NBJ5_9GOBI</name>
<sequence>MYSSSYSRAKLGLDARDPLHRPKGKSCGYYVKIVFFFSSLIQSLIIVSLVLFLVYGQPEKNAEEKRVKELEQSFTRLGDTNMALRKEKADLGAQLGLKQRRKRLWRRAGDCENCSQHHRARAEEKTGELKTLQTLNAQQKAMINLIEANFTQTVLYLSQERDTAIKDRDNHHQDAITLRKENAMLKDQLTVYSRKCKEDFAHSLDGIKTVTSEFLNKINNLFPHQLTFHLSCASQAEQMEKIRNSCTNLSNDAENKFQIYLDRVGDKVAQIQALSSRMEVMNSNLNADFQKCERTRKENEAEASRQLDLKQKNHDNQVERLLIEQNRLRDQKKLQEESLALKESELKTAQAMLTNCKPGPKIGGVAAPQPQNKQTTSNWPSAGRRVIVQTAEEKGLHNLQRQKSPVKASSIIRNLKEQQQRTDRPERKEENSANERSGVYAELPVSSHTRQRAGKR</sequence>
<feature type="coiled-coil region" evidence="1">
    <location>
        <begin position="282"/>
        <end position="338"/>
    </location>
</feature>
<evidence type="ECO:0000256" key="2">
    <source>
        <dbReference type="SAM" id="MobiDB-lite"/>
    </source>
</evidence>
<dbReference type="InterPro" id="IPR009538">
    <property type="entry name" value="PV-1"/>
</dbReference>
<keyword evidence="1" id="KW-0175">Coiled coil</keyword>